<feature type="region of interest" description="Disordered" evidence="1">
    <location>
        <begin position="19"/>
        <end position="58"/>
    </location>
</feature>
<dbReference type="EMBL" id="CP043494">
    <property type="protein sequence ID" value="WNG51853.1"/>
    <property type="molecule type" value="Genomic_DNA"/>
</dbReference>
<accession>A0ABY9X8Y7</accession>
<proteinExistence type="predicted"/>
<organism evidence="2 3">
    <name type="scientific">Archangium minus</name>
    <dbReference type="NCBI Taxonomy" id="83450"/>
    <lineage>
        <taxon>Bacteria</taxon>
        <taxon>Pseudomonadati</taxon>
        <taxon>Myxococcota</taxon>
        <taxon>Myxococcia</taxon>
        <taxon>Myxococcales</taxon>
        <taxon>Cystobacterineae</taxon>
        <taxon>Archangiaceae</taxon>
        <taxon>Archangium</taxon>
    </lineage>
</organism>
<feature type="compositionally biased region" description="Low complexity" evidence="1">
    <location>
        <begin position="32"/>
        <end position="41"/>
    </location>
</feature>
<dbReference type="RefSeq" id="WP_395812154.1">
    <property type="nucleotide sequence ID" value="NZ_CP043494.1"/>
</dbReference>
<evidence type="ECO:0000313" key="3">
    <source>
        <dbReference type="Proteomes" id="UP001611383"/>
    </source>
</evidence>
<protein>
    <recommendedName>
        <fullName evidence="4">BNR repeat domain protein</fullName>
    </recommendedName>
</protein>
<evidence type="ECO:0000256" key="1">
    <source>
        <dbReference type="SAM" id="MobiDB-lite"/>
    </source>
</evidence>
<reference evidence="2 3" key="1">
    <citation type="submission" date="2019-08" db="EMBL/GenBank/DDBJ databases">
        <title>Archangium and Cystobacter genomes.</title>
        <authorList>
            <person name="Chen I.-C.K."/>
            <person name="Wielgoss S."/>
        </authorList>
    </citation>
    <scope>NUCLEOTIDE SEQUENCE [LARGE SCALE GENOMIC DNA]</scope>
    <source>
        <strain evidence="2 3">Cbm 6</strain>
    </source>
</reference>
<keyword evidence="3" id="KW-1185">Reference proteome</keyword>
<feature type="compositionally biased region" description="Gly residues" evidence="1">
    <location>
        <begin position="42"/>
        <end position="52"/>
    </location>
</feature>
<dbReference type="Proteomes" id="UP001611383">
    <property type="component" value="Chromosome"/>
</dbReference>
<evidence type="ECO:0008006" key="4">
    <source>
        <dbReference type="Google" id="ProtNLM"/>
    </source>
</evidence>
<gene>
    <name evidence="2" type="ORF">F0U60_52910</name>
</gene>
<evidence type="ECO:0000313" key="2">
    <source>
        <dbReference type="EMBL" id="WNG51853.1"/>
    </source>
</evidence>
<name>A0ABY9X8Y7_9BACT</name>
<sequence>MKKAWCLIAVLALAACEDEPGGGTSDGGVEVPDAGAPDAGGPDAGPGDGGQQEGEASHWSALSVPGVGTLNAVWGSGPKDVWAVGESGFIVHWDGAQWTQETRVPADFAFTLHDVWGSSAQDVWAVGAAGVILHFDGQAWQYAGIPEQPFCSPSNVCSGSLLALWGSSATDVWAVGKSDASKGVVSHWDGTRWSHAVLEDVGRLESVWGSGATEVWASSLTRLVRWNGATWQAHSTGTSTFSVPTDLWGVAANDVWGVNLAGEISHWDGVRWAEVALEGEDVGPLRAIAGTGAAQMWAVGGSSSSARTLLHWEGGTWKRVELAAGPALVDLWVLPGGEAWAVGLQGSLLHRQP</sequence>
<dbReference type="PROSITE" id="PS51257">
    <property type="entry name" value="PROKAR_LIPOPROTEIN"/>
    <property type="match status" value="1"/>
</dbReference>